<feature type="signal peptide" evidence="2">
    <location>
        <begin position="1"/>
        <end position="24"/>
    </location>
</feature>
<evidence type="ECO:0000256" key="2">
    <source>
        <dbReference type="SAM" id="SignalP"/>
    </source>
</evidence>
<dbReference type="AlphaFoldDB" id="A0A1M5F115"/>
<dbReference type="STRING" id="634436.SAMN05216361_0631"/>
<organism evidence="3 4">
    <name type="scientific">Marisediminitalea aggregata</name>
    <dbReference type="NCBI Taxonomy" id="634436"/>
    <lineage>
        <taxon>Bacteria</taxon>
        <taxon>Pseudomonadati</taxon>
        <taxon>Pseudomonadota</taxon>
        <taxon>Gammaproteobacteria</taxon>
        <taxon>Alteromonadales</taxon>
        <taxon>Alteromonadaceae</taxon>
        <taxon>Marisediminitalea</taxon>
    </lineage>
</organism>
<keyword evidence="4" id="KW-1185">Reference proteome</keyword>
<evidence type="ECO:0000313" key="4">
    <source>
        <dbReference type="Proteomes" id="UP000184520"/>
    </source>
</evidence>
<proteinExistence type="predicted"/>
<gene>
    <name evidence="3" type="ORF">SAMN05216361_0631</name>
</gene>
<evidence type="ECO:0000256" key="1">
    <source>
        <dbReference type="SAM" id="MobiDB-lite"/>
    </source>
</evidence>
<evidence type="ECO:0000313" key="3">
    <source>
        <dbReference type="EMBL" id="SHF85146.1"/>
    </source>
</evidence>
<reference evidence="4" key="1">
    <citation type="submission" date="2016-11" db="EMBL/GenBank/DDBJ databases">
        <authorList>
            <person name="Varghese N."/>
            <person name="Submissions S."/>
        </authorList>
    </citation>
    <scope>NUCLEOTIDE SEQUENCE [LARGE SCALE GENOMIC DNA]</scope>
    <source>
        <strain evidence="4">CGMCC 1.8995</strain>
    </source>
</reference>
<keyword evidence="2" id="KW-0732">Signal</keyword>
<dbReference type="EMBL" id="FQWD01000001">
    <property type="protein sequence ID" value="SHF85146.1"/>
    <property type="molecule type" value="Genomic_DNA"/>
</dbReference>
<feature type="compositionally biased region" description="Basic and acidic residues" evidence="1">
    <location>
        <begin position="39"/>
        <end position="48"/>
    </location>
</feature>
<feature type="chain" id="PRO_5012160544" description="DUF2946 domain-containing protein" evidence="2">
    <location>
        <begin position="25"/>
        <end position="128"/>
    </location>
</feature>
<name>A0A1M5F115_9ALTE</name>
<sequence>MVTRAMKHWVLCILLAFATQASSAAFDNHASHQAGTEHVSFEHHEHQSESAIDVESQSDEAGQSEVVTAGTSADFDCHHCCHCHGAHHVYLPVVLTHSGLSAFKGLQPEFYANLHTGYQRNLLRPPIV</sequence>
<dbReference type="Proteomes" id="UP000184520">
    <property type="component" value="Unassembled WGS sequence"/>
</dbReference>
<accession>A0A1M5F115</accession>
<feature type="region of interest" description="Disordered" evidence="1">
    <location>
        <begin position="35"/>
        <end position="59"/>
    </location>
</feature>
<evidence type="ECO:0008006" key="5">
    <source>
        <dbReference type="Google" id="ProtNLM"/>
    </source>
</evidence>
<protein>
    <recommendedName>
        <fullName evidence="5">DUF2946 domain-containing protein</fullName>
    </recommendedName>
</protein>